<dbReference type="EMBL" id="BLZR01000001">
    <property type="protein sequence ID" value="GFP74888.1"/>
    <property type="molecule type" value="Genomic_DNA"/>
</dbReference>
<dbReference type="AlphaFoldDB" id="A0A6V8SIC7"/>
<comment type="caution">
    <text evidence="2">The sequence shown here is derived from an EMBL/GenBank/DDBJ whole genome shotgun (WGS) entry which is preliminary data.</text>
</comment>
<organism evidence="2 3">
    <name type="scientific">Clostridium fungisolvens</name>
    <dbReference type="NCBI Taxonomy" id="1604897"/>
    <lineage>
        <taxon>Bacteria</taxon>
        <taxon>Bacillati</taxon>
        <taxon>Bacillota</taxon>
        <taxon>Clostridia</taxon>
        <taxon>Eubacteriales</taxon>
        <taxon>Clostridiaceae</taxon>
        <taxon>Clostridium</taxon>
    </lineage>
</organism>
<dbReference type="Proteomes" id="UP000580568">
    <property type="component" value="Unassembled WGS sequence"/>
</dbReference>
<protein>
    <submittedName>
        <fullName evidence="2">Uncharacterized protein</fullName>
    </submittedName>
</protein>
<keyword evidence="1" id="KW-0472">Membrane</keyword>
<reference evidence="2 3" key="1">
    <citation type="submission" date="2020-07" db="EMBL/GenBank/DDBJ databases">
        <title>A new beta-1,3-glucan-decomposing anaerobic bacterium isolated from anoxic soil subjected to biological soil disinfestation.</title>
        <authorList>
            <person name="Ueki A."/>
            <person name="Tonouchi A."/>
        </authorList>
    </citation>
    <scope>NUCLEOTIDE SEQUENCE [LARGE SCALE GENOMIC DNA]</scope>
    <source>
        <strain evidence="2 3">TW1</strain>
    </source>
</reference>
<keyword evidence="3" id="KW-1185">Reference proteome</keyword>
<evidence type="ECO:0000313" key="3">
    <source>
        <dbReference type="Proteomes" id="UP000580568"/>
    </source>
</evidence>
<keyword evidence="1" id="KW-0812">Transmembrane</keyword>
<evidence type="ECO:0000256" key="1">
    <source>
        <dbReference type="SAM" id="Phobius"/>
    </source>
</evidence>
<feature type="transmembrane region" description="Helical" evidence="1">
    <location>
        <begin position="6"/>
        <end position="23"/>
    </location>
</feature>
<name>A0A6V8SIC7_9CLOT</name>
<proteinExistence type="predicted"/>
<sequence>MLFKLLLPVILLIVFAIWLYKTIKNSSMFSGRNKYKRDEPIKQNLNENVKPNSTGSKVVDVDYEEL</sequence>
<gene>
    <name evidence="2" type="ORF">bsdtw1_00951</name>
</gene>
<evidence type="ECO:0000313" key="2">
    <source>
        <dbReference type="EMBL" id="GFP74888.1"/>
    </source>
</evidence>
<keyword evidence="1" id="KW-1133">Transmembrane helix</keyword>
<accession>A0A6V8SIC7</accession>